<dbReference type="InterPro" id="IPR004154">
    <property type="entry name" value="Anticodon-bd"/>
</dbReference>
<protein>
    <recommendedName>
        <fullName evidence="10">Proline--tRNA ligase</fullName>
        <ecNumber evidence="10">6.1.1.15</ecNumber>
    </recommendedName>
    <alternativeName>
        <fullName evidence="10">Prolyl-tRNA synthetase</fullName>
        <shortName evidence="10">ProRS</shortName>
    </alternativeName>
</protein>
<accession>W4LP49</accession>
<evidence type="ECO:0000256" key="6">
    <source>
        <dbReference type="ARBA" id="ARBA00022840"/>
    </source>
</evidence>
<gene>
    <name evidence="10" type="primary">proS</name>
    <name evidence="12" type="ORF">ETSY1_15925</name>
</gene>
<dbReference type="Proteomes" id="UP000019141">
    <property type="component" value="Unassembled WGS sequence"/>
</dbReference>
<sequence>MRMRQLFSQTLREVPAEAEIPSHMLSLKAGLVRSLAAGIYSYLPLGRRALNKIENIIREEIDAIGGQEITMPVVHPADIWKETQRWYKVGDEMARFKDRADRDMVLAMTHEEVIADLVRQEIQSYRQLPCLLYQIQTKFRDEPRSRGGLIRVREFTMKDSYSLDADWEGLDQQYQAHYQAYFNIFNRCHLPVIAVESDVGMMGGQMAHEYMYLNPIGEDTLVLCDACGYSANRQVALVKKAKPVPEALLPIEKVATPGTATIDDLAAFLDVSTQQTAKAVFLMATLVHEGREEEKFVFAVVRGDMDLNETKLANAIGATALRPAHEEDIRAVGAEPGYASPIGLELTNALVVVDDLIPDCPNLVAGANEAGYHFRNTNYGRDYETEPHLVKDIVAAQDGDLCPECSQPVRTSRGVEVGNIFKLGTEYTEALGGHYLDSDGNQKPVIMGCYGIGSGRLLACALEEHHDENGICFPISIAPYQVHLVAMLHRAPEVAETAERIYREAWDAGIEMLLDDREATPGVKFNDADLLGLPIRLTIGPRSLKQGAVEFKLRTEAEARSIPLDDVIPTLQTEIERLLKESKDKAVPMPFPET</sequence>
<evidence type="ECO:0000313" key="13">
    <source>
        <dbReference type="Proteomes" id="UP000019141"/>
    </source>
</evidence>
<dbReference type="InterPro" id="IPR006195">
    <property type="entry name" value="aa-tRNA-synth_II"/>
</dbReference>
<dbReference type="NCBIfam" id="TIGR00409">
    <property type="entry name" value="proS_fam_II"/>
    <property type="match status" value="1"/>
</dbReference>
<evidence type="ECO:0000256" key="5">
    <source>
        <dbReference type="ARBA" id="ARBA00022741"/>
    </source>
</evidence>
<dbReference type="HOGENOM" id="CLU_016739_0_0_7"/>
<dbReference type="GO" id="GO:0005524">
    <property type="term" value="F:ATP binding"/>
    <property type="evidence" value="ECO:0007669"/>
    <property type="project" value="UniProtKB-UniRule"/>
</dbReference>
<proteinExistence type="inferred from homology"/>
<dbReference type="InterPro" id="IPR033730">
    <property type="entry name" value="ProRS_core_prok"/>
</dbReference>
<comment type="catalytic activity">
    <reaction evidence="9 10">
        <text>tRNA(Pro) + L-proline + ATP = L-prolyl-tRNA(Pro) + AMP + diphosphate</text>
        <dbReference type="Rhea" id="RHEA:14305"/>
        <dbReference type="Rhea" id="RHEA-COMP:9700"/>
        <dbReference type="Rhea" id="RHEA-COMP:9702"/>
        <dbReference type="ChEBI" id="CHEBI:30616"/>
        <dbReference type="ChEBI" id="CHEBI:33019"/>
        <dbReference type="ChEBI" id="CHEBI:60039"/>
        <dbReference type="ChEBI" id="CHEBI:78442"/>
        <dbReference type="ChEBI" id="CHEBI:78532"/>
        <dbReference type="ChEBI" id="CHEBI:456215"/>
        <dbReference type="EC" id="6.1.1.15"/>
    </reaction>
</comment>
<evidence type="ECO:0000256" key="9">
    <source>
        <dbReference type="ARBA" id="ARBA00047671"/>
    </source>
</evidence>
<comment type="caution">
    <text evidence="12">The sequence shown here is derived from an EMBL/GenBank/DDBJ whole genome shotgun (WGS) entry which is preliminary data.</text>
</comment>
<dbReference type="Pfam" id="PF00587">
    <property type="entry name" value="tRNA-synt_2b"/>
    <property type="match status" value="1"/>
</dbReference>
<dbReference type="CDD" id="cd00861">
    <property type="entry name" value="ProRS_anticodon_short"/>
    <property type="match status" value="1"/>
</dbReference>
<evidence type="ECO:0000259" key="11">
    <source>
        <dbReference type="PROSITE" id="PS50862"/>
    </source>
</evidence>
<evidence type="ECO:0000256" key="7">
    <source>
        <dbReference type="ARBA" id="ARBA00022917"/>
    </source>
</evidence>
<evidence type="ECO:0000256" key="1">
    <source>
        <dbReference type="ARBA" id="ARBA00004496"/>
    </source>
</evidence>
<dbReference type="GO" id="GO:0002161">
    <property type="term" value="F:aminoacyl-tRNA deacylase activity"/>
    <property type="evidence" value="ECO:0007669"/>
    <property type="project" value="InterPro"/>
</dbReference>
<dbReference type="InterPro" id="IPR002314">
    <property type="entry name" value="aa-tRNA-synt_IIb"/>
</dbReference>
<keyword evidence="7 10" id="KW-0648">Protein biosynthesis</keyword>
<dbReference type="Gene3D" id="3.30.930.10">
    <property type="entry name" value="Bira Bifunctional Protein, Domain 2"/>
    <property type="match status" value="2"/>
</dbReference>
<comment type="similarity">
    <text evidence="10">Belongs to the class-II aminoacyl-tRNA synthetase family. ProS type 1 subfamily.</text>
</comment>
<organism evidence="12 13">
    <name type="scientific">Entotheonella factor</name>
    <dbReference type="NCBI Taxonomy" id="1429438"/>
    <lineage>
        <taxon>Bacteria</taxon>
        <taxon>Pseudomonadati</taxon>
        <taxon>Nitrospinota/Tectimicrobiota group</taxon>
        <taxon>Candidatus Tectimicrobiota</taxon>
        <taxon>Candidatus Entotheonellia</taxon>
        <taxon>Candidatus Entotheonellales</taxon>
        <taxon>Candidatus Entotheonellaceae</taxon>
        <taxon>Candidatus Entotheonella</taxon>
    </lineage>
</organism>
<dbReference type="Gene3D" id="3.90.960.10">
    <property type="entry name" value="YbaK/aminoacyl-tRNA synthetase-associated domain"/>
    <property type="match status" value="1"/>
</dbReference>
<dbReference type="PATRIC" id="fig|1429438.4.peg.3147"/>
<dbReference type="PRINTS" id="PR01046">
    <property type="entry name" value="TRNASYNTHPRO"/>
</dbReference>
<evidence type="ECO:0000256" key="8">
    <source>
        <dbReference type="ARBA" id="ARBA00023146"/>
    </source>
</evidence>
<dbReference type="InterPro" id="IPR050062">
    <property type="entry name" value="Pro-tRNA_synthetase"/>
</dbReference>
<evidence type="ECO:0000256" key="2">
    <source>
        <dbReference type="ARBA" id="ARBA00011738"/>
    </source>
</evidence>
<dbReference type="InterPro" id="IPR023717">
    <property type="entry name" value="Pro-tRNA-Synthase_IIa_type1"/>
</dbReference>
<dbReference type="SUPFAM" id="SSF55826">
    <property type="entry name" value="YbaK/ProRS associated domain"/>
    <property type="match status" value="1"/>
</dbReference>
<evidence type="ECO:0000256" key="10">
    <source>
        <dbReference type="HAMAP-Rule" id="MF_01569"/>
    </source>
</evidence>
<dbReference type="PANTHER" id="PTHR42753:SF2">
    <property type="entry name" value="PROLINE--TRNA LIGASE"/>
    <property type="match status" value="1"/>
</dbReference>
<keyword evidence="6 10" id="KW-0067">ATP-binding</keyword>
<comment type="subunit">
    <text evidence="2 10">Homodimer.</text>
</comment>
<dbReference type="Pfam" id="PF03129">
    <property type="entry name" value="HGTP_anticodon"/>
    <property type="match status" value="1"/>
</dbReference>
<reference evidence="12 13" key="1">
    <citation type="journal article" date="2014" name="Nature">
        <title>An environmental bacterial taxon with a large and distinct metabolic repertoire.</title>
        <authorList>
            <person name="Wilson M.C."/>
            <person name="Mori T."/>
            <person name="Ruckert C."/>
            <person name="Uria A.R."/>
            <person name="Helf M.J."/>
            <person name="Takada K."/>
            <person name="Gernert C."/>
            <person name="Steffens U.A."/>
            <person name="Heycke N."/>
            <person name="Schmitt S."/>
            <person name="Rinke C."/>
            <person name="Helfrich E.J."/>
            <person name="Brachmann A.O."/>
            <person name="Gurgui C."/>
            <person name="Wakimoto T."/>
            <person name="Kracht M."/>
            <person name="Crusemann M."/>
            <person name="Hentschel U."/>
            <person name="Abe I."/>
            <person name="Matsunaga S."/>
            <person name="Kalinowski J."/>
            <person name="Takeyama H."/>
            <person name="Piel J."/>
        </authorList>
    </citation>
    <scope>NUCLEOTIDE SEQUENCE [LARGE SCALE GENOMIC DNA]</scope>
    <source>
        <strain evidence="13">TSY1</strain>
    </source>
</reference>
<dbReference type="InterPro" id="IPR002316">
    <property type="entry name" value="Pro-tRNA-ligase_IIa"/>
</dbReference>
<dbReference type="InterPro" id="IPR044140">
    <property type="entry name" value="ProRS_anticodon_short"/>
</dbReference>
<keyword evidence="8 10" id="KW-0030">Aminoacyl-tRNA synthetase</keyword>
<dbReference type="EMBL" id="AZHW01000475">
    <property type="protein sequence ID" value="ETW99186.1"/>
    <property type="molecule type" value="Genomic_DNA"/>
</dbReference>
<evidence type="ECO:0000256" key="3">
    <source>
        <dbReference type="ARBA" id="ARBA00022490"/>
    </source>
</evidence>
<dbReference type="EC" id="6.1.1.15" evidence="10"/>
<keyword evidence="13" id="KW-1185">Reference proteome</keyword>
<dbReference type="GO" id="GO:0005829">
    <property type="term" value="C:cytosol"/>
    <property type="evidence" value="ECO:0007669"/>
    <property type="project" value="TreeGrafter"/>
</dbReference>
<dbReference type="InterPro" id="IPR036621">
    <property type="entry name" value="Anticodon-bd_dom_sf"/>
</dbReference>
<feature type="domain" description="Aminoacyl-transfer RNA synthetases class-II family profile" evidence="11">
    <location>
        <begin position="38"/>
        <end position="474"/>
    </location>
</feature>
<dbReference type="PANTHER" id="PTHR42753">
    <property type="entry name" value="MITOCHONDRIAL RIBOSOME PROTEIN L39/PROLYL-TRNA LIGASE FAMILY MEMBER"/>
    <property type="match status" value="1"/>
</dbReference>
<dbReference type="Gene3D" id="3.40.50.800">
    <property type="entry name" value="Anticodon-binding domain"/>
    <property type="match status" value="1"/>
</dbReference>
<dbReference type="HAMAP" id="MF_01569">
    <property type="entry name" value="Pro_tRNA_synth_type1"/>
    <property type="match status" value="1"/>
</dbReference>
<keyword evidence="5 10" id="KW-0547">Nucleotide-binding</keyword>
<dbReference type="SUPFAM" id="SSF52954">
    <property type="entry name" value="Class II aaRS ABD-related"/>
    <property type="match status" value="1"/>
</dbReference>
<dbReference type="SUPFAM" id="SSF55681">
    <property type="entry name" value="Class II aaRS and biotin synthetases"/>
    <property type="match status" value="1"/>
</dbReference>
<dbReference type="GO" id="GO:0004827">
    <property type="term" value="F:proline-tRNA ligase activity"/>
    <property type="evidence" value="ECO:0007669"/>
    <property type="project" value="UniProtKB-UniRule"/>
</dbReference>
<dbReference type="AlphaFoldDB" id="W4LP49"/>
<evidence type="ECO:0000256" key="4">
    <source>
        <dbReference type="ARBA" id="ARBA00022598"/>
    </source>
</evidence>
<dbReference type="InterPro" id="IPR045864">
    <property type="entry name" value="aa-tRNA-synth_II/BPL/LPL"/>
</dbReference>
<dbReference type="InterPro" id="IPR004500">
    <property type="entry name" value="Pro-tRNA-synth_IIa_bac-type"/>
</dbReference>
<name>W4LP49_ENTF1</name>
<comment type="domain">
    <text evidence="10">Consists of three domains: the N-terminal catalytic domain, the editing domain and the C-terminal anticodon-binding domain.</text>
</comment>
<dbReference type="InterPro" id="IPR007214">
    <property type="entry name" value="YbaK/aa-tRNA-synth-assoc-dom"/>
</dbReference>
<dbReference type="PROSITE" id="PS50862">
    <property type="entry name" value="AA_TRNA_LIGASE_II"/>
    <property type="match status" value="1"/>
</dbReference>
<comment type="function">
    <text evidence="10">Catalyzes the attachment of proline to tRNA(Pro) in a two-step reaction: proline is first activated by ATP to form Pro-AMP and then transferred to the acceptor end of tRNA(Pro). As ProRS can inadvertently accommodate and process non-cognate amino acids such as alanine and cysteine, to avoid such errors it has two additional distinct editing activities against alanine. One activity is designated as 'pretransfer' editing and involves the tRNA(Pro)-independent hydrolysis of activated Ala-AMP. The other activity is designated 'posttransfer' editing and involves deacylation of mischarged Ala-tRNA(Pro). The misacylated Cys-tRNA(Pro) is not edited by ProRS.</text>
</comment>
<dbReference type="GO" id="GO:0006433">
    <property type="term" value="P:prolyl-tRNA aminoacylation"/>
    <property type="evidence" value="ECO:0007669"/>
    <property type="project" value="UniProtKB-UniRule"/>
</dbReference>
<dbReference type="CDD" id="cd04334">
    <property type="entry name" value="ProRS-INS"/>
    <property type="match status" value="1"/>
</dbReference>
<keyword evidence="4 10" id="KW-0436">Ligase</keyword>
<dbReference type="InterPro" id="IPR036754">
    <property type="entry name" value="YbaK/aa-tRNA-synt-asso_dom_sf"/>
</dbReference>
<comment type="subcellular location">
    <subcellularLocation>
        <location evidence="1 10">Cytoplasm</location>
    </subcellularLocation>
</comment>
<dbReference type="NCBIfam" id="NF006625">
    <property type="entry name" value="PRK09194.1"/>
    <property type="match status" value="1"/>
</dbReference>
<evidence type="ECO:0000313" key="12">
    <source>
        <dbReference type="EMBL" id="ETW99186.1"/>
    </source>
</evidence>
<keyword evidence="3 10" id="KW-0963">Cytoplasm</keyword>
<dbReference type="Pfam" id="PF04073">
    <property type="entry name" value="tRNA_edit"/>
    <property type="match status" value="1"/>
</dbReference>
<dbReference type="CDD" id="cd00779">
    <property type="entry name" value="ProRS_core_prok"/>
    <property type="match status" value="1"/>
</dbReference>